<dbReference type="OrthoDB" id="2678913at2759"/>
<dbReference type="InParanoid" id="H6QUV2"/>
<dbReference type="SUPFAM" id="SSF56672">
    <property type="entry name" value="DNA/RNA polymerases"/>
    <property type="match status" value="1"/>
</dbReference>
<keyword evidence="3" id="KW-1185">Reference proteome</keyword>
<feature type="compositionally biased region" description="Low complexity" evidence="1">
    <location>
        <begin position="495"/>
        <end position="505"/>
    </location>
</feature>
<dbReference type="AlphaFoldDB" id="H6QUV2"/>
<evidence type="ECO:0000313" key="2">
    <source>
        <dbReference type="EMBL" id="EHS64860.1"/>
    </source>
</evidence>
<feature type="region of interest" description="Disordered" evidence="1">
    <location>
        <begin position="1"/>
        <end position="25"/>
    </location>
</feature>
<feature type="compositionally biased region" description="Basic and acidic residues" evidence="1">
    <location>
        <begin position="314"/>
        <end position="328"/>
    </location>
</feature>
<reference evidence="3" key="1">
    <citation type="journal article" date="2011" name="Proc. Natl. Acad. Sci. U.S.A.">
        <title>Obligate biotrophy features unraveled by the genomic analysis of rust fungi.</title>
        <authorList>
            <person name="Duplessis S."/>
            <person name="Cuomo C.A."/>
            <person name="Lin Y.-C."/>
            <person name="Aerts A."/>
            <person name="Tisserant E."/>
            <person name="Veneault-Fourrey C."/>
            <person name="Joly D.L."/>
            <person name="Hacquard S."/>
            <person name="Amselem J."/>
            <person name="Cantarel B.L."/>
            <person name="Chiu R."/>
            <person name="Coutinho P.M."/>
            <person name="Feau N."/>
            <person name="Field M."/>
            <person name="Frey P."/>
            <person name="Gelhaye E."/>
            <person name="Goldberg J."/>
            <person name="Grabherr M.G."/>
            <person name="Kodira C.D."/>
            <person name="Kohler A."/>
            <person name="Kuees U."/>
            <person name="Lindquist E.A."/>
            <person name="Lucas S.M."/>
            <person name="Mago R."/>
            <person name="Mauceli E."/>
            <person name="Morin E."/>
            <person name="Murat C."/>
            <person name="Pangilinan J.L."/>
            <person name="Park R."/>
            <person name="Pearson M."/>
            <person name="Quesneville H."/>
            <person name="Rouhier N."/>
            <person name="Sakthikumar S."/>
            <person name="Salamov A.A."/>
            <person name="Schmutz J."/>
            <person name="Selles B."/>
            <person name="Shapiro H."/>
            <person name="Tanguay P."/>
            <person name="Tuskan G.A."/>
            <person name="Henrissat B."/>
            <person name="Van de Peer Y."/>
            <person name="Rouze P."/>
            <person name="Ellis J.G."/>
            <person name="Dodds P.N."/>
            <person name="Schein J.E."/>
            <person name="Zhong S."/>
            <person name="Hamelin R.C."/>
            <person name="Grigoriev I.V."/>
            <person name="Szabo L.J."/>
            <person name="Martin F."/>
        </authorList>
    </citation>
    <scope>NUCLEOTIDE SEQUENCE [LARGE SCALE GENOMIC DNA]</scope>
    <source>
        <strain evidence="3">CRL 75-36-700-3 / race SCCL</strain>
    </source>
</reference>
<dbReference type="VEuPathDB" id="FungiDB:PGTG_22542"/>
<gene>
    <name evidence="2" type="ORF">PGTG_22542</name>
</gene>
<organism evidence="2 3">
    <name type="scientific">Puccinia graminis f. sp. tritici (strain CRL 75-36-700-3 / race SCCL)</name>
    <name type="common">Black stem rust fungus</name>
    <dbReference type="NCBI Taxonomy" id="418459"/>
    <lineage>
        <taxon>Eukaryota</taxon>
        <taxon>Fungi</taxon>
        <taxon>Dikarya</taxon>
        <taxon>Basidiomycota</taxon>
        <taxon>Pucciniomycotina</taxon>
        <taxon>Pucciniomycetes</taxon>
        <taxon>Pucciniales</taxon>
        <taxon>Pucciniaceae</taxon>
        <taxon>Puccinia</taxon>
    </lineage>
</organism>
<evidence type="ECO:0000313" key="3">
    <source>
        <dbReference type="Proteomes" id="UP000008783"/>
    </source>
</evidence>
<proteinExistence type="predicted"/>
<feature type="region of interest" description="Disordered" evidence="1">
    <location>
        <begin position="495"/>
        <end position="561"/>
    </location>
</feature>
<name>H6QUV2_PUCGT</name>
<dbReference type="KEGG" id="pgr:PGTG_22542"/>
<feature type="compositionally biased region" description="Polar residues" evidence="1">
    <location>
        <begin position="64"/>
        <end position="81"/>
    </location>
</feature>
<accession>H6QUV2</accession>
<feature type="compositionally biased region" description="Gly residues" evidence="1">
    <location>
        <begin position="506"/>
        <end position="516"/>
    </location>
</feature>
<feature type="region of interest" description="Disordered" evidence="1">
    <location>
        <begin position="308"/>
        <end position="329"/>
    </location>
</feature>
<dbReference type="RefSeq" id="XP_003888710.1">
    <property type="nucleotide sequence ID" value="XM_003888661.1"/>
</dbReference>
<dbReference type="Proteomes" id="UP000008783">
    <property type="component" value="Unassembled WGS sequence"/>
</dbReference>
<dbReference type="HOGENOM" id="CLU_003292_3_2_1"/>
<dbReference type="PANTHER" id="PTHR33050">
    <property type="entry name" value="REVERSE TRANSCRIPTASE DOMAIN-CONTAINING PROTEIN"/>
    <property type="match status" value="1"/>
</dbReference>
<dbReference type="PANTHER" id="PTHR33050:SF7">
    <property type="entry name" value="RIBONUCLEASE H"/>
    <property type="match status" value="1"/>
</dbReference>
<dbReference type="GeneID" id="13542149"/>
<dbReference type="InterPro" id="IPR052055">
    <property type="entry name" value="Hepadnavirus_pol/RT"/>
</dbReference>
<protein>
    <recommendedName>
        <fullName evidence="4">Reverse transcriptase domain-containing protein</fullName>
    </recommendedName>
</protein>
<feature type="region of interest" description="Disordered" evidence="1">
    <location>
        <begin position="41"/>
        <end position="92"/>
    </location>
</feature>
<dbReference type="InterPro" id="IPR043502">
    <property type="entry name" value="DNA/RNA_pol_sf"/>
</dbReference>
<evidence type="ECO:0008006" key="4">
    <source>
        <dbReference type="Google" id="ProtNLM"/>
    </source>
</evidence>
<dbReference type="EMBL" id="DS178357">
    <property type="protein sequence ID" value="EHS64860.1"/>
    <property type="molecule type" value="Genomic_DNA"/>
</dbReference>
<sequence length="1076" mass="122196">MVESNITRATSKKIKESTGASGNRDKLEDIAITNALIPSDGQADSVRAQESIAKQAHGGPGQAHSGTSQAHTGISHAQSGIGQAHSGNVHEHSNDEIRAGDVLYSSIADISKSRRDRAHAAMHIPIPLDKNHSETRNDRAQVAVNVPGEAEEIVVDRSPAIISSSVSSTLMNERQEMWNRATAAQDAGDTALAEMLFKAIGAITSQRFTVQETPRASNVAEPFAVPKYSGLTGVTYHPPQLIQHADTSSHSAAKKFFLTEGDLVYAIGSVTNHNSVGFAPFLDENIRKLRSPLPLTIFNRKWQQRAMAHHLDRRQRSDESSNDKDKSGGYKGFAFIQEWTQTYAQWTRNHRAFRKTLHDVYKIIEFSKLLGTHKNNCDDITEEFGFMVAFRYDMEVRNNTFSHRITDEDVKNAIPDISQRKESVVEQCYNQCRNFGELDWEENLYAPGLSHANYDPLTGCLRQQRQAQFPTNNHMINNPYMQQHHMQNNFFNQNYNSNYQQRNHNGNGGGPNGGGQFYNQGYSKQGNPEGNKRPRGGYRGSNFSENPQGKSDGHRRNNPNWPIRASCEMNITCWQEALKNAGLANEYSDVLHGFRYGFNQGIPDHKIGNLSWFTPDNHLSSSLAREKITDSMKKEIDAKRMYRPFTHEEAYAHFGFFRSSPLGAVVNGDGSVRPINDLSFLRNDSYIPSVNSFVDKDDFKTTWDDFNTVASFFKNLKNPVELALFDWEKAYRQIPTHPSQWRYLMVMGLDDNLYLDTRITFGGVAGCGSFGRPADAWKRIMEEEFDLIKVFRWVDDNLFIRELTSTASMTNIINRSIQLGVLTNKKKCSSFSDEQKFIGFIWSGKDKTVRLPETKLADRRRQIQEFKDTSKKFSFNEVEILTGRLNHVSYILPQLRCYLRALYRWMSNWFDLQAKRKTPLDVLEDLSRWESTLESFQATRLIIPSEPREIGWVGDASSSFGVGVLVGKYWSQLSLQEKWFSSGNVRTIAWLETVAVRVAESVIEKRKSKDAGVNEEWKWIQDTLIQEQFDITGRRVTSKNNVADALSRGIVGNLKAENRVHFPLPEDWEGWLSHSK</sequence>
<evidence type="ECO:0000256" key="1">
    <source>
        <dbReference type="SAM" id="MobiDB-lite"/>
    </source>
</evidence>